<dbReference type="RefSeq" id="WP_226577621.1">
    <property type="nucleotide sequence ID" value="NZ_BLAY01000020.1"/>
</dbReference>
<feature type="transmembrane region" description="Helical" evidence="1">
    <location>
        <begin position="12"/>
        <end position="35"/>
    </location>
</feature>
<dbReference type="EMBL" id="BLAY01000020">
    <property type="protein sequence ID" value="GET36966.1"/>
    <property type="molecule type" value="Genomic_DNA"/>
</dbReference>
<organism evidence="2 3">
    <name type="scientific">Microseira wollei NIES-4236</name>
    <dbReference type="NCBI Taxonomy" id="2530354"/>
    <lineage>
        <taxon>Bacteria</taxon>
        <taxon>Bacillati</taxon>
        <taxon>Cyanobacteriota</taxon>
        <taxon>Cyanophyceae</taxon>
        <taxon>Oscillatoriophycideae</taxon>
        <taxon>Aerosakkonematales</taxon>
        <taxon>Aerosakkonemataceae</taxon>
        <taxon>Microseira</taxon>
    </lineage>
</organism>
<dbReference type="AlphaFoldDB" id="A0AAV3X6P2"/>
<dbReference type="Proteomes" id="UP001050975">
    <property type="component" value="Unassembled WGS sequence"/>
</dbReference>
<keyword evidence="1" id="KW-0812">Transmembrane</keyword>
<keyword evidence="1" id="KW-0472">Membrane</keyword>
<feature type="transmembrane region" description="Helical" evidence="1">
    <location>
        <begin position="82"/>
        <end position="101"/>
    </location>
</feature>
<evidence type="ECO:0000256" key="1">
    <source>
        <dbReference type="SAM" id="Phobius"/>
    </source>
</evidence>
<evidence type="ECO:0000313" key="3">
    <source>
        <dbReference type="Proteomes" id="UP001050975"/>
    </source>
</evidence>
<feature type="transmembrane region" description="Helical" evidence="1">
    <location>
        <begin position="47"/>
        <end position="70"/>
    </location>
</feature>
<sequence length="112" mass="12970">MGQDRKYSDMWSGIRLLITMHFIGFIPVFLIGMLLQLTGYEWADIYAIIYGFCSLLLWQLLYVIPWLIYLKQKRFFAAAKGVIIGAVITGLLSGFCCILFREQISELYCILK</sequence>
<reference evidence="2" key="1">
    <citation type="submission" date="2019-10" db="EMBL/GenBank/DDBJ databases">
        <title>Draft genome sequece of Microseira wollei NIES-4236.</title>
        <authorList>
            <person name="Yamaguchi H."/>
            <person name="Suzuki S."/>
            <person name="Kawachi M."/>
        </authorList>
    </citation>
    <scope>NUCLEOTIDE SEQUENCE</scope>
    <source>
        <strain evidence="2">NIES-4236</strain>
    </source>
</reference>
<proteinExistence type="predicted"/>
<evidence type="ECO:0000313" key="2">
    <source>
        <dbReference type="EMBL" id="GET36966.1"/>
    </source>
</evidence>
<gene>
    <name evidence="2" type="ORF">MiSe_17190</name>
</gene>
<comment type="caution">
    <text evidence="2">The sequence shown here is derived from an EMBL/GenBank/DDBJ whole genome shotgun (WGS) entry which is preliminary data.</text>
</comment>
<keyword evidence="1" id="KW-1133">Transmembrane helix</keyword>
<keyword evidence="3" id="KW-1185">Reference proteome</keyword>
<protein>
    <submittedName>
        <fullName evidence="2">Uncharacterized protein</fullName>
    </submittedName>
</protein>
<accession>A0AAV3X6P2</accession>
<name>A0AAV3X6P2_9CYAN</name>